<dbReference type="Gene3D" id="3.60.21.10">
    <property type="match status" value="1"/>
</dbReference>
<evidence type="ECO:0000259" key="3">
    <source>
        <dbReference type="SMART" id="SM00854"/>
    </source>
</evidence>
<dbReference type="PANTHER" id="PTHR33393">
    <property type="entry name" value="POLYGLUTAMINE SYNTHESIS ACCESSORY PROTEIN RV0574C-RELATED"/>
    <property type="match status" value="1"/>
</dbReference>
<dbReference type="SMART" id="SM00854">
    <property type="entry name" value="PGA_cap"/>
    <property type="match status" value="1"/>
</dbReference>
<evidence type="ECO:0000313" key="4">
    <source>
        <dbReference type="EMBL" id="SHI33139.1"/>
    </source>
</evidence>
<accession>A0A1M6A9L8</accession>
<reference evidence="4 5" key="1">
    <citation type="submission" date="2016-11" db="EMBL/GenBank/DDBJ databases">
        <authorList>
            <person name="Jaros S."/>
            <person name="Januszkiewicz K."/>
            <person name="Wedrychowicz H."/>
        </authorList>
    </citation>
    <scope>NUCLEOTIDE SEQUENCE [LARGE SCALE GENOMIC DNA]</scope>
    <source>
        <strain evidence="4 5">DSM 100565</strain>
    </source>
</reference>
<name>A0A1M6A9L8_9RHOB</name>
<feature type="chain" id="PRO_5012047970" evidence="2">
    <location>
        <begin position="18"/>
        <end position="388"/>
    </location>
</feature>
<dbReference type="RefSeq" id="WP_073325910.1">
    <property type="nucleotide sequence ID" value="NZ_FQYO01000001.1"/>
</dbReference>
<organism evidence="4 5">
    <name type="scientific">Wenxinia saemankumensis</name>
    <dbReference type="NCBI Taxonomy" id="1447782"/>
    <lineage>
        <taxon>Bacteria</taxon>
        <taxon>Pseudomonadati</taxon>
        <taxon>Pseudomonadota</taxon>
        <taxon>Alphaproteobacteria</taxon>
        <taxon>Rhodobacterales</taxon>
        <taxon>Roseobacteraceae</taxon>
        <taxon>Wenxinia</taxon>
    </lineage>
</organism>
<dbReference type="Pfam" id="PF09587">
    <property type="entry name" value="PGA_cap"/>
    <property type="match status" value="1"/>
</dbReference>
<dbReference type="InterPro" id="IPR052169">
    <property type="entry name" value="CW_Biosynth-Accessory"/>
</dbReference>
<evidence type="ECO:0000313" key="5">
    <source>
        <dbReference type="Proteomes" id="UP000184292"/>
    </source>
</evidence>
<dbReference type="CDD" id="cd07381">
    <property type="entry name" value="MPP_CapA"/>
    <property type="match status" value="1"/>
</dbReference>
<proteinExistence type="inferred from homology"/>
<feature type="signal peptide" evidence="2">
    <location>
        <begin position="1"/>
        <end position="17"/>
    </location>
</feature>
<comment type="similarity">
    <text evidence="1">Belongs to the CapA family.</text>
</comment>
<keyword evidence="2" id="KW-0732">Signal</keyword>
<dbReference type="EMBL" id="FQYO01000001">
    <property type="protein sequence ID" value="SHI33139.1"/>
    <property type="molecule type" value="Genomic_DNA"/>
</dbReference>
<dbReference type="InterPro" id="IPR029052">
    <property type="entry name" value="Metallo-depent_PP-like"/>
</dbReference>
<sequence>MIRALLLCLALAGPAAAQEFVVTFGGDVNFAQSRTAPRPGTVSKFGTFPLGHTTDFLATELTGDLVFVNVETVVSETDGVAQPKSFVFRSHPAQIDHLREIGVNAFSLANNHAYDHGWPGLAATLEHFERAAQGGGPILFAGIGRGEEALRPAIAEIGGVRVAMSAIGIGSASFAAADGVTGMAMWRVPGQYDAVLRHLAEAEAELKILSIHAGIENEIALDRGQAEAFRRAVDEAGVNLVIGHHPHVPRAVEAGPDHAIFYSLGNLLFVGGAIRDGLPVGHDYGLLGRAYFELGSAEGPRLTALEAVPLTGVHLAPQPMDAWRGAATIEHLNRLSRTSVGAAAAAFTPVPGAVPRGAMCLGGPYGPAARALCCRLEWSMSCDLPDLM</sequence>
<feature type="domain" description="Capsule synthesis protein CapA" evidence="3">
    <location>
        <begin position="21"/>
        <end position="271"/>
    </location>
</feature>
<gene>
    <name evidence="4" type="ORF">SAMN05444417_0310</name>
</gene>
<protein>
    <submittedName>
        <fullName evidence="4">Poly-gamma-glutamate synthesis protein (Capsule biosynthesis protein)</fullName>
    </submittedName>
</protein>
<dbReference type="InterPro" id="IPR019079">
    <property type="entry name" value="Capsule_synth_CapA"/>
</dbReference>
<evidence type="ECO:0000256" key="2">
    <source>
        <dbReference type="SAM" id="SignalP"/>
    </source>
</evidence>
<evidence type="ECO:0000256" key="1">
    <source>
        <dbReference type="ARBA" id="ARBA00005662"/>
    </source>
</evidence>
<dbReference type="AlphaFoldDB" id="A0A1M6A9L8"/>
<dbReference type="Proteomes" id="UP000184292">
    <property type="component" value="Unassembled WGS sequence"/>
</dbReference>
<keyword evidence="5" id="KW-1185">Reference proteome</keyword>
<dbReference type="SUPFAM" id="SSF56300">
    <property type="entry name" value="Metallo-dependent phosphatases"/>
    <property type="match status" value="1"/>
</dbReference>
<dbReference type="STRING" id="1447782.SAMN05444417_0310"/>
<dbReference type="OrthoDB" id="9810718at2"/>
<dbReference type="PANTHER" id="PTHR33393:SF13">
    <property type="entry name" value="PGA BIOSYNTHESIS PROTEIN CAPA"/>
    <property type="match status" value="1"/>
</dbReference>